<gene>
    <name evidence="2" type="ORF">GCM10010446_04910</name>
</gene>
<dbReference type="Proteomes" id="UP001500403">
    <property type="component" value="Unassembled WGS sequence"/>
</dbReference>
<evidence type="ECO:0000313" key="2">
    <source>
        <dbReference type="EMBL" id="GAA2923752.1"/>
    </source>
</evidence>
<sequence length="115" mass="12317">MDLPSREIDAPLRERVEALRGLDAFAVSLGRPGSLQTSGTADEHTAGTFFTDRRAGSPAAGGCRARRRCAAGGQPRPVRPAAPGHRAAAGFRAPTTRNPSRRCMTMRIYAYSSYV</sequence>
<reference evidence="2 3" key="1">
    <citation type="journal article" date="2019" name="Int. J. Syst. Evol. Microbiol.">
        <title>The Global Catalogue of Microorganisms (GCM) 10K type strain sequencing project: providing services to taxonomists for standard genome sequencing and annotation.</title>
        <authorList>
            <consortium name="The Broad Institute Genomics Platform"/>
            <consortium name="The Broad Institute Genome Sequencing Center for Infectious Disease"/>
            <person name="Wu L."/>
            <person name="Ma J."/>
        </authorList>
    </citation>
    <scope>NUCLEOTIDE SEQUENCE [LARGE SCALE GENOMIC DNA]</scope>
    <source>
        <strain evidence="2 3">JCM 9088</strain>
    </source>
</reference>
<feature type="region of interest" description="Disordered" evidence="1">
    <location>
        <begin position="30"/>
        <end position="98"/>
    </location>
</feature>
<proteinExistence type="predicted"/>
<dbReference type="EMBL" id="BAAAUD010000008">
    <property type="protein sequence ID" value="GAA2923752.1"/>
    <property type="molecule type" value="Genomic_DNA"/>
</dbReference>
<keyword evidence="3" id="KW-1185">Reference proteome</keyword>
<accession>A0ABN3WPI3</accession>
<evidence type="ECO:0000313" key="3">
    <source>
        <dbReference type="Proteomes" id="UP001500403"/>
    </source>
</evidence>
<feature type="compositionally biased region" description="Low complexity" evidence="1">
    <location>
        <begin position="70"/>
        <end position="94"/>
    </location>
</feature>
<organism evidence="2 3">
    <name type="scientific">Streptomyces enissocaesilis</name>
    <dbReference type="NCBI Taxonomy" id="332589"/>
    <lineage>
        <taxon>Bacteria</taxon>
        <taxon>Bacillati</taxon>
        <taxon>Actinomycetota</taxon>
        <taxon>Actinomycetes</taxon>
        <taxon>Kitasatosporales</taxon>
        <taxon>Streptomycetaceae</taxon>
        <taxon>Streptomyces</taxon>
        <taxon>Streptomyces rochei group</taxon>
    </lineage>
</organism>
<protein>
    <submittedName>
        <fullName evidence="2">Uncharacterized protein</fullName>
    </submittedName>
</protein>
<evidence type="ECO:0000256" key="1">
    <source>
        <dbReference type="SAM" id="MobiDB-lite"/>
    </source>
</evidence>
<name>A0ABN3WPI3_9ACTN</name>
<feature type="compositionally biased region" description="Basic and acidic residues" evidence="1">
    <location>
        <begin position="41"/>
        <end position="55"/>
    </location>
</feature>
<comment type="caution">
    <text evidence="2">The sequence shown here is derived from an EMBL/GenBank/DDBJ whole genome shotgun (WGS) entry which is preliminary data.</text>
</comment>